<sequence>MSALTKKDYKVILDYYGVQSDKLKMQDLRNTALDILANKLCRCIKKINTDTNAAVPICKDSVFGKKDLVVSRFKCKDTPKLIPKKGKKYAVTKKSKRKGGGIGSSKPTVPQIKESVNKTRKTISFSPSTKAPISPKQNKKKQMFISKNKHRQTAVTLYENRQTQQDLRDMILGKIPLKGGNKNKTIKRRSSNKRKTRKSNC</sequence>
<feature type="compositionally biased region" description="Basic residues" evidence="1">
    <location>
        <begin position="184"/>
        <end position="201"/>
    </location>
</feature>
<protein>
    <submittedName>
        <fullName evidence="2">Uncharacterized protein</fullName>
    </submittedName>
</protein>
<feature type="compositionally biased region" description="Polar residues" evidence="1">
    <location>
        <begin position="122"/>
        <end position="131"/>
    </location>
</feature>
<accession>A0A6C0LKE4</accession>
<name>A0A6C0LKE4_9ZZZZ</name>
<reference evidence="2" key="1">
    <citation type="journal article" date="2020" name="Nature">
        <title>Giant virus diversity and host interactions through global metagenomics.</title>
        <authorList>
            <person name="Schulz F."/>
            <person name="Roux S."/>
            <person name="Paez-Espino D."/>
            <person name="Jungbluth S."/>
            <person name="Walsh D.A."/>
            <person name="Denef V.J."/>
            <person name="McMahon K.D."/>
            <person name="Konstantinidis K.T."/>
            <person name="Eloe-Fadrosh E.A."/>
            <person name="Kyrpides N.C."/>
            <person name="Woyke T."/>
        </authorList>
    </citation>
    <scope>NUCLEOTIDE SEQUENCE</scope>
    <source>
        <strain evidence="2">GVMAG-M-3300027833-11</strain>
    </source>
</reference>
<dbReference type="EMBL" id="MN740503">
    <property type="protein sequence ID" value="QHU30014.1"/>
    <property type="molecule type" value="Genomic_DNA"/>
</dbReference>
<feature type="region of interest" description="Disordered" evidence="1">
    <location>
        <begin position="175"/>
        <end position="201"/>
    </location>
</feature>
<proteinExistence type="predicted"/>
<feature type="region of interest" description="Disordered" evidence="1">
    <location>
        <begin position="86"/>
        <end position="143"/>
    </location>
</feature>
<dbReference type="AlphaFoldDB" id="A0A6C0LKE4"/>
<feature type="compositionally biased region" description="Basic residues" evidence="1">
    <location>
        <begin position="86"/>
        <end position="99"/>
    </location>
</feature>
<evidence type="ECO:0000313" key="2">
    <source>
        <dbReference type="EMBL" id="QHU30014.1"/>
    </source>
</evidence>
<evidence type="ECO:0000256" key="1">
    <source>
        <dbReference type="SAM" id="MobiDB-lite"/>
    </source>
</evidence>
<organism evidence="2">
    <name type="scientific">viral metagenome</name>
    <dbReference type="NCBI Taxonomy" id="1070528"/>
    <lineage>
        <taxon>unclassified sequences</taxon>
        <taxon>metagenomes</taxon>
        <taxon>organismal metagenomes</taxon>
    </lineage>
</organism>